<evidence type="ECO:0000313" key="6">
    <source>
        <dbReference type="EMBL" id="ODM95547.1"/>
    </source>
</evidence>
<dbReference type="PANTHER" id="PTHR13691">
    <property type="entry name" value="RIBOSOMAL PROTEIN L2"/>
    <property type="match status" value="1"/>
</dbReference>
<dbReference type="SMART" id="SM01383">
    <property type="entry name" value="Ribosomal_L2"/>
    <property type="match status" value="1"/>
</dbReference>
<dbReference type="OrthoDB" id="268576at2759"/>
<comment type="similarity">
    <text evidence="1">Belongs to the universal ribosomal protein uL2 family.</text>
</comment>
<evidence type="ECO:0000256" key="3">
    <source>
        <dbReference type="ARBA" id="ARBA00023274"/>
    </source>
</evidence>
<organism evidence="6 7">
    <name type="scientific">Orchesella cincta</name>
    <name type="common">Springtail</name>
    <name type="synonym">Podura cincta</name>
    <dbReference type="NCBI Taxonomy" id="48709"/>
    <lineage>
        <taxon>Eukaryota</taxon>
        <taxon>Metazoa</taxon>
        <taxon>Ecdysozoa</taxon>
        <taxon>Arthropoda</taxon>
        <taxon>Hexapoda</taxon>
        <taxon>Collembola</taxon>
        <taxon>Entomobryomorpha</taxon>
        <taxon>Entomobryoidea</taxon>
        <taxon>Orchesellidae</taxon>
        <taxon>Orchesellinae</taxon>
        <taxon>Orchesella</taxon>
    </lineage>
</organism>
<sequence length="309" mass="35017">MLRITNLLRLSGGGVGETITNTLTKNVCVVSWAATVQQSVPSREFHMSFNQLARFKEHMVEAPKPGKGNYFRRDVHYPEKYTIKPIRHVVVGTLGGGIKHPFLWVDYKRHVPEGMEGPLIERVLQIVYEPSRTAHVALVGYADKLRYIIATENMKPGDIIKTSNEITKIAVRANEGDAYPLGKGGYFARAAGTCCKILRKIGQRVVVLNAKKREISLPQNCMAVVGRVSNVSWDTVHIGSPNNLRRMGYRPRSGLWHRKTGYHGRKLRRPPPCEEYVTKDQLPKPVPRIKLTMDPDVTHTYFKQFRGTY</sequence>
<dbReference type="OMA" id="TIKPIRH"/>
<dbReference type="SMART" id="SM01382">
    <property type="entry name" value="Ribosomal_L2_C"/>
    <property type="match status" value="1"/>
</dbReference>
<dbReference type="Proteomes" id="UP000094527">
    <property type="component" value="Unassembled WGS sequence"/>
</dbReference>
<accession>A0A1D2MR37</accession>
<evidence type="ECO:0000259" key="4">
    <source>
        <dbReference type="SMART" id="SM01382"/>
    </source>
</evidence>
<evidence type="ECO:0000256" key="2">
    <source>
        <dbReference type="ARBA" id="ARBA00022980"/>
    </source>
</evidence>
<evidence type="ECO:0000256" key="1">
    <source>
        <dbReference type="ARBA" id="ARBA00005636"/>
    </source>
</evidence>
<dbReference type="InterPro" id="IPR022669">
    <property type="entry name" value="Ribosomal_uL2_C"/>
</dbReference>
<gene>
    <name evidence="6" type="ORF">Ocin01_11137</name>
</gene>
<dbReference type="GO" id="GO:0003735">
    <property type="term" value="F:structural constituent of ribosome"/>
    <property type="evidence" value="ECO:0007669"/>
    <property type="project" value="InterPro"/>
</dbReference>
<comment type="caution">
    <text evidence="6">The sequence shown here is derived from an EMBL/GenBank/DDBJ whole genome shotgun (WGS) entry which is preliminary data.</text>
</comment>
<keyword evidence="7" id="KW-1185">Reference proteome</keyword>
<protein>
    <submittedName>
        <fullName evidence="6">39S ribosomal protein L2, mitochondrial</fullName>
    </submittedName>
</protein>
<dbReference type="InterPro" id="IPR022666">
    <property type="entry name" value="Ribosomal_uL2_RNA-bd_dom"/>
</dbReference>
<dbReference type="AlphaFoldDB" id="A0A1D2MR37"/>
<dbReference type="PANTHER" id="PTHR13691:SF73">
    <property type="entry name" value="LARGE RIBOSOMAL SUBUNIT PROTEIN UL2M"/>
    <property type="match status" value="1"/>
</dbReference>
<proteinExistence type="inferred from homology"/>
<dbReference type="STRING" id="48709.A0A1D2MR37"/>
<dbReference type="Gene3D" id="2.40.50.140">
    <property type="entry name" value="Nucleic acid-binding proteins"/>
    <property type="match status" value="1"/>
</dbReference>
<name>A0A1D2MR37_ORCCI</name>
<feature type="domain" description="Large ribosomal subunit protein uL2 C-terminal" evidence="4">
    <location>
        <begin position="173"/>
        <end position="279"/>
    </location>
</feature>
<dbReference type="GO" id="GO:0032543">
    <property type="term" value="P:mitochondrial translation"/>
    <property type="evidence" value="ECO:0007669"/>
    <property type="project" value="TreeGrafter"/>
</dbReference>
<dbReference type="InterPro" id="IPR014722">
    <property type="entry name" value="Rib_uL2_dom2"/>
</dbReference>
<evidence type="ECO:0000259" key="5">
    <source>
        <dbReference type="SMART" id="SM01383"/>
    </source>
</evidence>
<dbReference type="SUPFAM" id="SSF50104">
    <property type="entry name" value="Translation proteins SH3-like domain"/>
    <property type="match status" value="1"/>
</dbReference>
<reference evidence="6 7" key="1">
    <citation type="journal article" date="2016" name="Genome Biol. Evol.">
        <title>Gene Family Evolution Reflects Adaptation to Soil Environmental Stressors in the Genome of the Collembolan Orchesella cincta.</title>
        <authorList>
            <person name="Faddeeva-Vakhrusheva A."/>
            <person name="Derks M.F."/>
            <person name="Anvar S.Y."/>
            <person name="Agamennone V."/>
            <person name="Suring W."/>
            <person name="Smit S."/>
            <person name="van Straalen N.M."/>
            <person name="Roelofs D."/>
        </authorList>
    </citation>
    <scope>NUCLEOTIDE SEQUENCE [LARGE SCALE GENOMIC DNA]</scope>
    <source>
        <tissue evidence="6">Mixed pool</tissue>
    </source>
</reference>
<dbReference type="Pfam" id="PF00181">
    <property type="entry name" value="Ribosomal_L2_N"/>
    <property type="match status" value="1"/>
</dbReference>
<feature type="domain" description="Large ribosomal subunit protein uL2 RNA-binding" evidence="5">
    <location>
        <begin position="66"/>
        <end position="162"/>
    </location>
</feature>
<evidence type="ECO:0000313" key="7">
    <source>
        <dbReference type="Proteomes" id="UP000094527"/>
    </source>
</evidence>
<dbReference type="GO" id="GO:0003723">
    <property type="term" value="F:RNA binding"/>
    <property type="evidence" value="ECO:0007669"/>
    <property type="project" value="TreeGrafter"/>
</dbReference>
<dbReference type="Gene3D" id="2.30.30.30">
    <property type="match status" value="1"/>
</dbReference>
<keyword evidence="3" id="KW-0687">Ribonucleoprotein</keyword>
<dbReference type="InterPro" id="IPR002171">
    <property type="entry name" value="Ribosomal_uL2"/>
</dbReference>
<dbReference type="SUPFAM" id="SSF50249">
    <property type="entry name" value="Nucleic acid-binding proteins"/>
    <property type="match status" value="1"/>
</dbReference>
<dbReference type="InterPro" id="IPR008991">
    <property type="entry name" value="Translation_prot_SH3-like_sf"/>
</dbReference>
<dbReference type="EMBL" id="LJIJ01000655">
    <property type="protein sequence ID" value="ODM95547.1"/>
    <property type="molecule type" value="Genomic_DNA"/>
</dbReference>
<dbReference type="InterPro" id="IPR012340">
    <property type="entry name" value="NA-bd_OB-fold"/>
</dbReference>
<keyword evidence="2 6" id="KW-0689">Ribosomal protein</keyword>
<dbReference type="Pfam" id="PF03947">
    <property type="entry name" value="Ribosomal_L2_C"/>
    <property type="match status" value="1"/>
</dbReference>
<dbReference type="GO" id="GO:0005762">
    <property type="term" value="C:mitochondrial large ribosomal subunit"/>
    <property type="evidence" value="ECO:0007669"/>
    <property type="project" value="TreeGrafter"/>
</dbReference>